<keyword evidence="8" id="KW-1185">Reference proteome</keyword>
<feature type="transmembrane region" description="Helical" evidence="5">
    <location>
        <begin position="228"/>
        <end position="248"/>
    </location>
</feature>
<comment type="subcellular location">
    <subcellularLocation>
        <location evidence="1">Membrane</location>
        <topology evidence="1">Multi-pass membrane protein</topology>
    </subcellularLocation>
</comment>
<evidence type="ECO:0000256" key="3">
    <source>
        <dbReference type="ARBA" id="ARBA00022989"/>
    </source>
</evidence>
<dbReference type="GO" id="GO:0016874">
    <property type="term" value="F:ligase activity"/>
    <property type="evidence" value="ECO:0007669"/>
    <property type="project" value="UniProtKB-KW"/>
</dbReference>
<dbReference type="InterPro" id="IPR007016">
    <property type="entry name" value="O-antigen_ligase-rel_domated"/>
</dbReference>
<feature type="transmembrane region" description="Helical" evidence="5">
    <location>
        <begin position="119"/>
        <end position="144"/>
    </location>
</feature>
<evidence type="ECO:0000313" key="8">
    <source>
        <dbReference type="Proteomes" id="UP001292084"/>
    </source>
</evidence>
<keyword evidence="4 5" id="KW-0472">Membrane</keyword>
<evidence type="ECO:0000256" key="5">
    <source>
        <dbReference type="SAM" id="Phobius"/>
    </source>
</evidence>
<evidence type="ECO:0000313" key="7">
    <source>
        <dbReference type="EMBL" id="MDZ5711314.1"/>
    </source>
</evidence>
<name>A0ABU5KJJ6_9BACL</name>
<accession>A0ABU5KJJ6</accession>
<dbReference type="InterPro" id="IPR051533">
    <property type="entry name" value="WaaL-like"/>
</dbReference>
<dbReference type="RefSeq" id="WP_322420322.1">
    <property type="nucleotide sequence ID" value="NZ_JAXQNN010000001.1"/>
</dbReference>
<reference evidence="7 8" key="1">
    <citation type="submission" date="2023-12" db="EMBL/GenBank/DDBJ databases">
        <title>Jeotgalibacillus haloalkaliphilus sp. nov., a novel salt-tolerant bacteria, isolated from the estuary of the Fenhe River into the Yellow River.</title>
        <authorList>
            <person name="Li Y."/>
        </authorList>
    </citation>
    <scope>NUCLEOTIDE SEQUENCE [LARGE SCALE GENOMIC DNA]</scope>
    <source>
        <strain evidence="7 8">HH7-29</strain>
    </source>
</reference>
<dbReference type="EMBL" id="JAXQNN010000001">
    <property type="protein sequence ID" value="MDZ5711314.1"/>
    <property type="molecule type" value="Genomic_DNA"/>
</dbReference>
<feature type="domain" description="O-antigen ligase-related" evidence="6">
    <location>
        <begin position="188"/>
        <end position="327"/>
    </location>
</feature>
<feature type="transmembrane region" description="Helical" evidence="5">
    <location>
        <begin position="87"/>
        <end position="107"/>
    </location>
</feature>
<keyword evidence="3 5" id="KW-1133">Transmembrane helix</keyword>
<dbReference type="PANTHER" id="PTHR37422">
    <property type="entry name" value="TEICHURONIC ACID BIOSYNTHESIS PROTEIN TUAE"/>
    <property type="match status" value="1"/>
</dbReference>
<feature type="transmembrane region" description="Helical" evidence="5">
    <location>
        <begin position="368"/>
        <end position="386"/>
    </location>
</feature>
<protein>
    <submittedName>
        <fullName evidence="7">O-antigen ligase family protein</fullName>
    </submittedName>
</protein>
<gene>
    <name evidence="7" type="ORF">UFB30_03720</name>
</gene>
<feature type="transmembrane region" description="Helical" evidence="5">
    <location>
        <begin position="344"/>
        <end position="362"/>
    </location>
</feature>
<proteinExistence type="predicted"/>
<feature type="transmembrane region" description="Helical" evidence="5">
    <location>
        <begin position="180"/>
        <end position="197"/>
    </location>
</feature>
<feature type="transmembrane region" description="Helical" evidence="5">
    <location>
        <begin position="156"/>
        <end position="173"/>
    </location>
</feature>
<evidence type="ECO:0000259" key="6">
    <source>
        <dbReference type="Pfam" id="PF04932"/>
    </source>
</evidence>
<feature type="transmembrane region" description="Helical" evidence="5">
    <location>
        <begin position="203"/>
        <end position="221"/>
    </location>
</feature>
<feature type="transmembrane region" description="Helical" evidence="5">
    <location>
        <begin position="61"/>
        <end position="81"/>
    </location>
</feature>
<organism evidence="7 8">
    <name type="scientific">Jeotgalibacillus haloalkalitolerans</name>
    <dbReference type="NCBI Taxonomy" id="3104292"/>
    <lineage>
        <taxon>Bacteria</taxon>
        <taxon>Bacillati</taxon>
        <taxon>Bacillota</taxon>
        <taxon>Bacilli</taxon>
        <taxon>Bacillales</taxon>
        <taxon>Caryophanaceae</taxon>
        <taxon>Jeotgalibacillus</taxon>
    </lineage>
</organism>
<comment type="caution">
    <text evidence="7">The sequence shown here is derived from an EMBL/GenBank/DDBJ whole genome shotgun (WGS) entry which is preliminary data.</text>
</comment>
<feature type="transmembrane region" description="Helical" evidence="5">
    <location>
        <begin position="315"/>
        <end position="337"/>
    </location>
</feature>
<evidence type="ECO:0000256" key="1">
    <source>
        <dbReference type="ARBA" id="ARBA00004141"/>
    </source>
</evidence>
<keyword evidence="2 5" id="KW-0812">Transmembrane</keyword>
<feature type="transmembrane region" description="Helical" evidence="5">
    <location>
        <begin position="30"/>
        <end position="49"/>
    </location>
</feature>
<sequence length="394" mass="45471">MNKNILYVLFFLSLFSIFNLKAINLGSIDLFLEDIIIFISTLTLFGYIANKNNEINRDLTVKLWYFYIFFIALITTIRYFFGEIEIISFFFILKEIEFFIFFILSYSVGRMLSNGKIAIYVNIIIIPSLVWGALQVILGIKAHYGIGGIGNEAPSISGMSFGVISFIYLYLWLNNKIKKLSIIYFCLYITSSLFVILTVSRGAILAMLCANIFFWGALFVFKNESSKLKYILSSISIILIITILNYFFDFIYLFNTVIERFSRIDQSSNIRFNNWGYLLQHNDSLGWIVGMGKSFPNVITGSSYLQVDNQYIRNIIEMGLIGSVIWFILIFSFIYTVFRANKKVITIIAITFTLLFLVYSMVSEAFQVSRISLLYWAFTGLLIGIIKKEKIIKD</sequence>
<dbReference type="PANTHER" id="PTHR37422:SF13">
    <property type="entry name" value="LIPOPOLYSACCHARIDE BIOSYNTHESIS PROTEIN PA4999-RELATED"/>
    <property type="match status" value="1"/>
</dbReference>
<dbReference type="Proteomes" id="UP001292084">
    <property type="component" value="Unassembled WGS sequence"/>
</dbReference>
<evidence type="ECO:0000256" key="4">
    <source>
        <dbReference type="ARBA" id="ARBA00023136"/>
    </source>
</evidence>
<dbReference type="Pfam" id="PF04932">
    <property type="entry name" value="Wzy_C"/>
    <property type="match status" value="1"/>
</dbReference>
<keyword evidence="7" id="KW-0436">Ligase</keyword>
<evidence type="ECO:0000256" key="2">
    <source>
        <dbReference type="ARBA" id="ARBA00022692"/>
    </source>
</evidence>